<reference evidence="1 2" key="1">
    <citation type="submission" date="2019-09" db="EMBL/GenBank/DDBJ databases">
        <authorList>
            <consortium name="DOE Joint Genome Institute"/>
            <person name="Mondo S.J."/>
            <person name="Navarro-Mendoza M.I."/>
            <person name="Perez-Arques C."/>
            <person name="Panchal S."/>
            <person name="Nicolas F.E."/>
            <person name="Ganguly P."/>
            <person name="Pangilinan J."/>
            <person name="Grigoriev I."/>
            <person name="Heitman J."/>
            <person name="Sanya K."/>
            <person name="Garre V."/>
        </authorList>
    </citation>
    <scope>NUCLEOTIDE SEQUENCE [LARGE SCALE GENOMIC DNA]</scope>
    <source>
        <strain evidence="1 2">MU402</strain>
    </source>
</reference>
<gene>
    <name evidence="1" type="ORF">FB192DRAFT_1352168</name>
</gene>
<sequence length="632" mass="73998">MQHTNLLLKTQILQVTRPLLLANIKVNSSFCHSFYCFLEHLITPKKSMSNGYYQQQQQDAVSPTSTERLLFDYLRPHLERQQQEYEQVQQVEEEIYTESQFELSLYERQQQYFSKPLLNDTFTITNEDEQQQFRRASITIELTNFSDLLVALKDIEDMEPAAIRTRPNYIQQKTAEEGLDNLPSTTEFFVPPSVRLNIESSQILDMLMARAVEHWCCIGFKVAPISVDLIKNWRKAPQPIVYCIASICLVTFMGQQIKRNTLYFKQAAMVFYEQARNKLDDILFDDMQPLIIQSYFCLSYTSNLLRLYEQQRTWGGLASISLQHLAEQQVARDVPVDNATLGCYFRWYYVDAWMCLTLNRDCLLPDTVPWVSIDYITKMSLAKLQQDQHNLYSFACLTYYMRRYIRALHSGKIFVNQQQKIPSNHYYSITKDLTNWYSQLPKKNLIAELHLHLCYNSMRLVILYQFLNPQQTPPHDILIDCLQTNLELLQALRHLKALGCDQSTYHHMFFAIHNTAKRILQYDTPEFNTHAREQLKINLIMLKSTQAYTHDVFKVKIYAQKIQDQFTRMNIAIPEVSCALSTAPHSGAITVFKQGHGIDMAKPAFMLPQRPLQIVFKNEQQRQISTKKKKSQ</sequence>
<dbReference type="AlphaFoldDB" id="A0A8H4F561"/>
<evidence type="ECO:0000313" key="1">
    <source>
        <dbReference type="EMBL" id="KAF1806747.1"/>
    </source>
</evidence>
<organism evidence="1 2">
    <name type="scientific">Mucor circinelloides f. lusitanicus</name>
    <name type="common">Mucor racemosus var. lusitanicus</name>
    <dbReference type="NCBI Taxonomy" id="29924"/>
    <lineage>
        <taxon>Eukaryota</taxon>
        <taxon>Fungi</taxon>
        <taxon>Fungi incertae sedis</taxon>
        <taxon>Mucoromycota</taxon>
        <taxon>Mucoromycotina</taxon>
        <taxon>Mucoromycetes</taxon>
        <taxon>Mucorales</taxon>
        <taxon>Mucorineae</taxon>
        <taxon>Mucoraceae</taxon>
        <taxon>Mucor</taxon>
    </lineage>
</organism>
<evidence type="ECO:0008006" key="3">
    <source>
        <dbReference type="Google" id="ProtNLM"/>
    </source>
</evidence>
<protein>
    <recommendedName>
        <fullName evidence="3">Transcription factor domain-containing protein</fullName>
    </recommendedName>
</protein>
<dbReference type="Proteomes" id="UP000469890">
    <property type="component" value="Unassembled WGS sequence"/>
</dbReference>
<evidence type="ECO:0000313" key="2">
    <source>
        <dbReference type="Proteomes" id="UP000469890"/>
    </source>
</evidence>
<accession>A0A8H4F561</accession>
<comment type="caution">
    <text evidence="1">The sequence shown here is derived from an EMBL/GenBank/DDBJ whole genome shotgun (WGS) entry which is preliminary data.</text>
</comment>
<proteinExistence type="predicted"/>
<dbReference type="CDD" id="cd12148">
    <property type="entry name" value="fungal_TF_MHR"/>
    <property type="match status" value="1"/>
</dbReference>
<dbReference type="EMBL" id="JAAECE010000001">
    <property type="protein sequence ID" value="KAF1806747.1"/>
    <property type="molecule type" value="Genomic_DNA"/>
</dbReference>
<name>A0A8H4F561_MUCCL</name>